<dbReference type="GeneID" id="87805844"/>
<evidence type="ECO:0000313" key="2">
    <source>
        <dbReference type="EMBL" id="WOO79060.1"/>
    </source>
</evidence>
<feature type="compositionally biased region" description="Basic and acidic residues" evidence="1">
    <location>
        <begin position="65"/>
        <end position="76"/>
    </location>
</feature>
<evidence type="ECO:0000256" key="1">
    <source>
        <dbReference type="SAM" id="MobiDB-lite"/>
    </source>
</evidence>
<dbReference type="AlphaFoldDB" id="A0AAF0Y2T9"/>
<protein>
    <submittedName>
        <fullName evidence="2">Uncharacterized protein</fullName>
    </submittedName>
</protein>
<organism evidence="2 3">
    <name type="scientific">Vanrija pseudolonga</name>
    <dbReference type="NCBI Taxonomy" id="143232"/>
    <lineage>
        <taxon>Eukaryota</taxon>
        <taxon>Fungi</taxon>
        <taxon>Dikarya</taxon>
        <taxon>Basidiomycota</taxon>
        <taxon>Agaricomycotina</taxon>
        <taxon>Tremellomycetes</taxon>
        <taxon>Trichosporonales</taxon>
        <taxon>Trichosporonaceae</taxon>
        <taxon>Vanrija</taxon>
    </lineage>
</organism>
<feature type="region of interest" description="Disordered" evidence="1">
    <location>
        <begin position="17"/>
        <end position="168"/>
    </location>
</feature>
<name>A0AAF0Y2T9_9TREE</name>
<gene>
    <name evidence="2" type="ORF">LOC62_02G002597</name>
</gene>
<feature type="compositionally biased region" description="Basic and acidic residues" evidence="1">
    <location>
        <begin position="95"/>
        <end position="108"/>
    </location>
</feature>
<sequence length="168" mass="16824">MNAIRGVFTGCRCKQSGISCDTPGATGTAGAERTNASVPSAPGAPCPPSTSTDATRPSGDMLDDAAPHDPHHDPAHHTRGTGGDGVHTQPNAHEVPVDPRRRVSRDGKPATSPIAEAESGAGSAVDADADALAAPIGPEEAPIAAVPSAAVDAVDTDGGRRYQETHGN</sequence>
<dbReference type="RefSeq" id="XP_062625092.1">
    <property type="nucleotide sequence ID" value="XM_062769108.1"/>
</dbReference>
<feature type="compositionally biased region" description="Basic and acidic residues" evidence="1">
    <location>
        <begin position="157"/>
        <end position="168"/>
    </location>
</feature>
<dbReference type="Proteomes" id="UP000827549">
    <property type="component" value="Chromosome 2"/>
</dbReference>
<evidence type="ECO:0000313" key="3">
    <source>
        <dbReference type="Proteomes" id="UP000827549"/>
    </source>
</evidence>
<dbReference type="EMBL" id="CP086715">
    <property type="protein sequence ID" value="WOO79060.1"/>
    <property type="molecule type" value="Genomic_DNA"/>
</dbReference>
<proteinExistence type="predicted"/>
<accession>A0AAF0Y2T9</accession>
<keyword evidence="3" id="KW-1185">Reference proteome</keyword>
<feature type="compositionally biased region" description="Low complexity" evidence="1">
    <location>
        <begin position="112"/>
        <end position="153"/>
    </location>
</feature>
<reference evidence="2" key="1">
    <citation type="submission" date="2023-10" db="EMBL/GenBank/DDBJ databases">
        <authorList>
            <person name="Noh H."/>
        </authorList>
    </citation>
    <scope>NUCLEOTIDE SEQUENCE</scope>
    <source>
        <strain evidence="2">DUCC4014</strain>
    </source>
</reference>